<dbReference type="EnsemblMetazoa" id="CJA36995.1">
    <property type="protein sequence ID" value="CJA36995.1"/>
    <property type="gene ID" value="WBGene00212842"/>
</dbReference>
<keyword evidence="3" id="KW-1185">Reference proteome</keyword>
<name>A0A8R1III2_CAEJA</name>
<evidence type="ECO:0000256" key="1">
    <source>
        <dbReference type="SAM" id="MobiDB-lite"/>
    </source>
</evidence>
<feature type="region of interest" description="Disordered" evidence="1">
    <location>
        <begin position="1"/>
        <end position="38"/>
    </location>
</feature>
<feature type="region of interest" description="Disordered" evidence="1">
    <location>
        <begin position="143"/>
        <end position="174"/>
    </location>
</feature>
<feature type="compositionally biased region" description="Basic and acidic residues" evidence="1">
    <location>
        <begin position="162"/>
        <end position="174"/>
    </location>
</feature>
<organism evidence="2 3">
    <name type="scientific">Caenorhabditis japonica</name>
    <dbReference type="NCBI Taxonomy" id="281687"/>
    <lineage>
        <taxon>Eukaryota</taxon>
        <taxon>Metazoa</taxon>
        <taxon>Ecdysozoa</taxon>
        <taxon>Nematoda</taxon>
        <taxon>Chromadorea</taxon>
        <taxon>Rhabditida</taxon>
        <taxon>Rhabditina</taxon>
        <taxon>Rhabditomorpha</taxon>
        <taxon>Rhabditoidea</taxon>
        <taxon>Rhabditidae</taxon>
        <taxon>Peloderinae</taxon>
        <taxon>Caenorhabditis</taxon>
    </lineage>
</organism>
<proteinExistence type="predicted"/>
<reference evidence="3" key="1">
    <citation type="submission" date="2010-08" db="EMBL/GenBank/DDBJ databases">
        <authorList>
            <consortium name="Caenorhabditis japonica Sequencing Consortium"/>
            <person name="Wilson R.K."/>
        </authorList>
    </citation>
    <scope>NUCLEOTIDE SEQUENCE [LARGE SCALE GENOMIC DNA]</scope>
    <source>
        <strain evidence="3">DF5081</strain>
    </source>
</reference>
<dbReference type="AlphaFoldDB" id="A0A8R1III2"/>
<reference evidence="2" key="2">
    <citation type="submission" date="2022-06" db="UniProtKB">
        <authorList>
            <consortium name="EnsemblMetazoa"/>
        </authorList>
    </citation>
    <scope>IDENTIFICATION</scope>
    <source>
        <strain evidence="2">DF5081</strain>
    </source>
</reference>
<accession>A0A8R1III2</accession>
<evidence type="ECO:0000313" key="3">
    <source>
        <dbReference type="Proteomes" id="UP000005237"/>
    </source>
</evidence>
<evidence type="ECO:0000313" key="2">
    <source>
        <dbReference type="EnsemblMetazoa" id="CJA36995.1"/>
    </source>
</evidence>
<dbReference type="Proteomes" id="UP000005237">
    <property type="component" value="Unassembled WGS sequence"/>
</dbReference>
<sequence>MGIATTKKSVKHENTQTADETSCDCERRRDKARTRGGKGGKVQCSLICASAVCQTNSLSSFFVAELTAKLLSEPAASPPPPSITDWTRNRPPDIFQQFSAAIQAPNGLRKRKPDEKDDASGLWPVKWRGGRLAGLREHCVAEDGRREKGGGGGGKGGQRNCVRFDEKGKKNKKRNELVHRLHSPFFIRKTKTSTKGSNQLNCTDHKFEWQ</sequence>
<protein>
    <submittedName>
        <fullName evidence="2">Uncharacterized protein</fullName>
    </submittedName>
</protein>